<dbReference type="Gene3D" id="2.60.40.10">
    <property type="entry name" value="Immunoglobulins"/>
    <property type="match status" value="1"/>
</dbReference>
<protein>
    <submittedName>
        <fullName evidence="4">5'-AMP-activated protein kinase beta subunit, interation domain-containing protein</fullName>
    </submittedName>
</protein>
<dbReference type="PANTHER" id="PTHR10343:SF84">
    <property type="entry name" value="5'-AMP-ACTIVATED PROTEIN KINASE SUBUNIT BETA-1"/>
    <property type="match status" value="1"/>
</dbReference>
<comment type="similarity">
    <text evidence="1">Belongs to the 5'-AMP-activated protein kinase beta subunit family.</text>
</comment>
<dbReference type="SUPFAM" id="SSF81296">
    <property type="entry name" value="E set domains"/>
    <property type="match status" value="1"/>
</dbReference>
<dbReference type="AlphaFoldDB" id="A0AAD6VR34"/>
<feature type="region of interest" description="Disordered" evidence="2">
    <location>
        <begin position="581"/>
        <end position="618"/>
    </location>
</feature>
<evidence type="ECO:0000313" key="5">
    <source>
        <dbReference type="Proteomes" id="UP001219525"/>
    </source>
</evidence>
<proteinExistence type="inferred from homology"/>
<keyword evidence="5" id="KW-1185">Reference proteome</keyword>
<keyword evidence="4" id="KW-0808">Transferase</keyword>
<dbReference type="Gene3D" id="6.20.250.60">
    <property type="match status" value="1"/>
</dbReference>
<dbReference type="Proteomes" id="UP001219525">
    <property type="component" value="Unassembled WGS sequence"/>
</dbReference>
<feature type="compositionally biased region" description="Basic residues" evidence="2">
    <location>
        <begin position="207"/>
        <end position="217"/>
    </location>
</feature>
<dbReference type="InterPro" id="IPR050827">
    <property type="entry name" value="CRP1_MDG1_kinase"/>
</dbReference>
<dbReference type="GO" id="GO:0005737">
    <property type="term" value="C:cytoplasm"/>
    <property type="evidence" value="ECO:0007669"/>
    <property type="project" value="TreeGrafter"/>
</dbReference>
<feature type="compositionally biased region" description="Low complexity" evidence="2">
    <location>
        <begin position="136"/>
        <end position="150"/>
    </location>
</feature>
<feature type="region of interest" description="Disordered" evidence="2">
    <location>
        <begin position="790"/>
        <end position="832"/>
    </location>
</feature>
<dbReference type="InterPro" id="IPR014756">
    <property type="entry name" value="Ig_E-set"/>
</dbReference>
<dbReference type="PANTHER" id="PTHR10343">
    <property type="entry name" value="5'-AMP-ACTIVATED PROTEIN KINASE , BETA SUBUNIT"/>
    <property type="match status" value="1"/>
</dbReference>
<reference evidence="4" key="1">
    <citation type="submission" date="2023-03" db="EMBL/GenBank/DDBJ databases">
        <title>Massive genome expansion in bonnet fungi (Mycena s.s.) driven by repeated elements and novel gene families across ecological guilds.</title>
        <authorList>
            <consortium name="Lawrence Berkeley National Laboratory"/>
            <person name="Harder C.B."/>
            <person name="Miyauchi S."/>
            <person name="Viragh M."/>
            <person name="Kuo A."/>
            <person name="Thoen E."/>
            <person name="Andreopoulos B."/>
            <person name="Lu D."/>
            <person name="Skrede I."/>
            <person name="Drula E."/>
            <person name="Henrissat B."/>
            <person name="Morin E."/>
            <person name="Kohler A."/>
            <person name="Barry K."/>
            <person name="LaButti K."/>
            <person name="Morin E."/>
            <person name="Salamov A."/>
            <person name="Lipzen A."/>
            <person name="Mereny Z."/>
            <person name="Hegedus B."/>
            <person name="Baldrian P."/>
            <person name="Stursova M."/>
            <person name="Weitz H."/>
            <person name="Taylor A."/>
            <person name="Grigoriev I.V."/>
            <person name="Nagy L.G."/>
            <person name="Martin F."/>
            <person name="Kauserud H."/>
        </authorList>
    </citation>
    <scope>NUCLEOTIDE SEQUENCE</scope>
    <source>
        <strain evidence="4">9144</strain>
    </source>
</reference>
<sequence length="891" mass="94981">MGNASSASAPSPGHISSASSTPRQNKYHRRPTPPTSPSAYPAEPLVVPPPPAPSTTNSSTTTHSAPQAPSSPVTSTPSPGSNGEPVLRANRKSIDLPGLNTFAPTPAQPSSRSRMRVSSSRIVERGRGWLHRESRNGGSSNPNGSFTTNGYGYGKGRAGPPPPRSAAIAIPAGRRGTEDDDEDTGYGRHFEGIARRKAELAEQEQRKRGRSTARSRSRPGIADTNHRDDNSSDRDHLRAPSPSRSPSHSRSDGDSNSRGSLSRSRGRHYSPSRSDDRSREGRRGRGRPYDPPCPSPTEISDLSDRRREQEREEQEREKERYERLYGTGMRPPVSASGAYNQEIVYSTIPLTIGASALIGVAEGDGAVDDDEEDGGRARALAAVVDEIVGSPPPPPLTEVEIAWRGPATDVSLIRAGDDDWSKPTQMFRAIAEAAQLHGTSFPVYSASAGTGVPPPQAASPDAAQPQSAMPCGLISSLGVESVFQGAWCPSGSSAARALNLSDGRAERMRNQRGSRQANGGACWSPNEPFTTTINLPPGTHHFRFIVDGVTVVAPAGEIPNAVDDQGFIANYVAIPGPAGTTTPNSASAPTSATVATATSKMPTSSSMSPSTSMRRRRRPSLPVHLPVHPDGSFWAHSSTAGSREDVRREEAIRSYGSGKRKAVWTDEIPEVLIQAAEQEEAWLEAQAQQQQHHTHRYGAEESRKRHIVLNGFMPEPNIPAAARLPRHLERLILNRPSPGVVIPRVGTGAGNVGLSAVVSAGGAPPSPALRVTTASGTDVHMPMPMMSFTSASNGVAGAHPQFGPQGQSQGQSQDQSQAREAVTSPITSTRQTPLIADDPSVLQTPSHAVLYHLCTSSIRDKMIAVGASTRYRQKYLTTVYYKPAEPVVRDE</sequence>
<dbReference type="GO" id="GO:0031588">
    <property type="term" value="C:nucleotide-activated protein kinase complex"/>
    <property type="evidence" value="ECO:0007669"/>
    <property type="project" value="TreeGrafter"/>
</dbReference>
<dbReference type="InterPro" id="IPR032640">
    <property type="entry name" value="AMPK1_CBM"/>
</dbReference>
<feature type="compositionally biased region" description="Low complexity" evidence="2">
    <location>
        <begin position="1"/>
        <end position="22"/>
    </location>
</feature>
<dbReference type="SMART" id="SM01010">
    <property type="entry name" value="AMPKBI"/>
    <property type="match status" value="1"/>
</dbReference>
<dbReference type="GO" id="GO:0007165">
    <property type="term" value="P:signal transduction"/>
    <property type="evidence" value="ECO:0007669"/>
    <property type="project" value="TreeGrafter"/>
</dbReference>
<dbReference type="InterPro" id="IPR006828">
    <property type="entry name" value="ASC_dom"/>
</dbReference>
<comment type="caution">
    <text evidence="4">The sequence shown here is derived from an EMBL/GenBank/DDBJ whole genome shotgun (WGS) entry which is preliminary data.</text>
</comment>
<organism evidence="4 5">
    <name type="scientific">Mycena pura</name>
    <dbReference type="NCBI Taxonomy" id="153505"/>
    <lineage>
        <taxon>Eukaryota</taxon>
        <taxon>Fungi</taxon>
        <taxon>Dikarya</taxon>
        <taxon>Basidiomycota</taxon>
        <taxon>Agaricomycotina</taxon>
        <taxon>Agaricomycetes</taxon>
        <taxon>Agaricomycetidae</taxon>
        <taxon>Agaricales</taxon>
        <taxon>Marasmiineae</taxon>
        <taxon>Mycenaceae</taxon>
        <taxon>Mycena</taxon>
    </lineage>
</organism>
<evidence type="ECO:0000256" key="1">
    <source>
        <dbReference type="ARBA" id="ARBA00010926"/>
    </source>
</evidence>
<name>A0AAD6VR34_9AGAR</name>
<feature type="domain" description="Association with the SNF1 complex (ASC)" evidence="3">
    <location>
        <begin position="657"/>
        <end position="884"/>
    </location>
</feature>
<feature type="compositionally biased region" description="Basic and acidic residues" evidence="2">
    <location>
        <begin position="185"/>
        <end position="206"/>
    </location>
</feature>
<dbReference type="CDD" id="cd02859">
    <property type="entry name" value="E_set_AMPKbeta_like_N"/>
    <property type="match status" value="1"/>
</dbReference>
<feature type="compositionally biased region" description="Basic and acidic residues" evidence="2">
    <location>
        <begin position="224"/>
        <end position="238"/>
    </location>
</feature>
<feature type="compositionally biased region" description="Basic and acidic residues" evidence="2">
    <location>
        <begin position="302"/>
        <end position="323"/>
    </location>
</feature>
<feature type="compositionally biased region" description="Low complexity" evidence="2">
    <location>
        <begin position="801"/>
        <end position="816"/>
    </location>
</feature>
<feature type="compositionally biased region" description="Low complexity" evidence="2">
    <location>
        <begin position="165"/>
        <end position="174"/>
    </location>
</feature>
<dbReference type="InterPro" id="IPR037256">
    <property type="entry name" value="ASC_dom_sf"/>
</dbReference>
<evidence type="ECO:0000259" key="3">
    <source>
        <dbReference type="SMART" id="SM01010"/>
    </source>
</evidence>
<feature type="compositionally biased region" description="Basic and acidic residues" evidence="2">
    <location>
        <begin position="273"/>
        <end position="283"/>
    </location>
</feature>
<gene>
    <name evidence="4" type="ORF">GGX14DRAFT_617722</name>
</gene>
<dbReference type="Pfam" id="PF16561">
    <property type="entry name" value="AMPK1_CBM"/>
    <property type="match status" value="1"/>
</dbReference>
<feature type="compositionally biased region" description="Low complexity" evidence="2">
    <location>
        <begin position="581"/>
        <end position="612"/>
    </location>
</feature>
<keyword evidence="4" id="KW-0418">Kinase</keyword>
<dbReference type="GO" id="GO:0016301">
    <property type="term" value="F:kinase activity"/>
    <property type="evidence" value="ECO:0007669"/>
    <property type="project" value="UniProtKB-KW"/>
</dbReference>
<feature type="compositionally biased region" description="Low complexity" evidence="2">
    <location>
        <begin position="110"/>
        <end position="121"/>
    </location>
</feature>
<feature type="compositionally biased region" description="Basic and acidic residues" evidence="2">
    <location>
        <begin position="122"/>
        <end position="135"/>
    </location>
</feature>
<dbReference type="Pfam" id="PF04739">
    <property type="entry name" value="AMPKBI"/>
    <property type="match status" value="1"/>
</dbReference>
<feature type="compositionally biased region" description="Low complexity" evidence="2">
    <location>
        <begin position="239"/>
        <end position="248"/>
    </location>
</feature>
<dbReference type="SUPFAM" id="SSF160219">
    <property type="entry name" value="AMPKBI-like"/>
    <property type="match status" value="1"/>
</dbReference>
<feature type="region of interest" description="Disordered" evidence="2">
    <location>
        <begin position="1"/>
        <end position="323"/>
    </location>
</feature>
<dbReference type="GO" id="GO:0019901">
    <property type="term" value="F:protein kinase binding"/>
    <property type="evidence" value="ECO:0007669"/>
    <property type="project" value="TreeGrafter"/>
</dbReference>
<evidence type="ECO:0000313" key="4">
    <source>
        <dbReference type="EMBL" id="KAJ7213909.1"/>
    </source>
</evidence>
<accession>A0AAD6VR34</accession>
<feature type="compositionally biased region" description="Low complexity" evidence="2">
    <location>
        <begin position="54"/>
        <end position="79"/>
    </location>
</feature>
<dbReference type="GO" id="GO:0005634">
    <property type="term" value="C:nucleus"/>
    <property type="evidence" value="ECO:0007669"/>
    <property type="project" value="TreeGrafter"/>
</dbReference>
<dbReference type="InterPro" id="IPR013783">
    <property type="entry name" value="Ig-like_fold"/>
</dbReference>
<dbReference type="EMBL" id="JARJCW010000020">
    <property type="protein sequence ID" value="KAJ7213909.1"/>
    <property type="molecule type" value="Genomic_DNA"/>
</dbReference>
<evidence type="ECO:0000256" key="2">
    <source>
        <dbReference type="SAM" id="MobiDB-lite"/>
    </source>
</evidence>